<proteinExistence type="predicted"/>
<gene>
    <name evidence="2" type="ORF">CI238_04922</name>
</gene>
<comment type="caution">
    <text evidence="2">The sequence shown here is derived from an EMBL/GenBank/DDBJ whole genome shotgun (WGS) entry which is preliminary data.</text>
</comment>
<evidence type="ECO:0000256" key="1">
    <source>
        <dbReference type="ARBA" id="ARBA00023242"/>
    </source>
</evidence>
<feature type="non-terminal residue" evidence="2">
    <location>
        <position position="1"/>
    </location>
</feature>
<evidence type="ECO:0000313" key="2">
    <source>
        <dbReference type="EMBL" id="KZL88150.1"/>
    </source>
</evidence>
<dbReference type="CDD" id="cd12148">
    <property type="entry name" value="fungal_TF_MHR"/>
    <property type="match status" value="1"/>
</dbReference>
<dbReference type="PANTHER" id="PTHR46910">
    <property type="entry name" value="TRANSCRIPTION FACTOR PDR1"/>
    <property type="match status" value="1"/>
</dbReference>
<name>A0A161VZC1_COLIC</name>
<dbReference type="InterPro" id="IPR050987">
    <property type="entry name" value="AtrR-like"/>
</dbReference>
<dbReference type="EMBL" id="LFIW01000073">
    <property type="protein sequence ID" value="KZL88150.1"/>
    <property type="molecule type" value="Genomic_DNA"/>
</dbReference>
<dbReference type="STRING" id="1573173.A0A161VZC1"/>
<keyword evidence="1" id="KW-0539">Nucleus</keyword>
<accession>A0A161VZC1</accession>
<dbReference type="GO" id="GO:0003700">
    <property type="term" value="F:DNA-binding transcription factor activity"/>
    <property type="evidence" value="ECO:0007669"/>
    <property type="project" value="InterPro"/>
</dbReference>
<sequence length="562" mass="63001">LSRLIPIKLQQGILTTLGEGESKKSTDCITTRQKVRKAPRARRQHAKWPVAAWINLPCPRHASHVISAETAKFGAPCSRGMRGLCKHCSYLKIIVTLAKDHSDAMWFLLKLSWLQKRGEICQFKNIKRQLKNPLQIVHERPPPNNDGIPPSATANDSLQEQAVGFNVHKVSEKLPQLIVAPLVIDQILENGPISGLDQEFAPFKASSTRFARILSQAYTSLFSVSVATQPLAQYHKALDYVNELMERWRLSIPEGYRPCTTQRSYTLISSASKTVFLYTHYRYHSLVIALARLTLHVGAQDSRLQRRRETAKRTLMVTARTVIEMTKYIDVEAHTPIFTLLIMPLSSIFILFDLVIHNPTHPDTPNNISLLDVAAGHFSLLEYASGGSLPTSYIAEFAQMARDFVREASRDHDGRQKKINVNLNRNEDDAIGQREVNVYNEPAAPVSQEQLINQHSFDNAEDIGIGFTNPPLDSAASHLLPPLNYGTSWCGLGTYPILDSYGIHADNMDYLHYPSSENYQSAANMSTVMSGIDLQTLLGMQLPVFPGFGTEYTNEPEQRRST</sequence>
<organism evidence="2 3">
    <name type="scientific">Colletotrichum incanum</name>
    <name type="common">Soybean anthracnose fungus</name>
    <dbReference type="NCBI Taxonomy" id="1573173"/>
    <lineage>
        <taxon>Eukaryota</taxon>
        <taxon>Fungi</taxon>
        <taxon>Dikarya</taxon>
        <taxon>Ascomycota</taxon>
        <taxon>Pezizomycotina</taxon>
        <taxon>Sordariomycetes</taxon>
        <taxon>Hypocreomycetidae</taxon>
        <taxon>Glomerellales</taxon>
        <taxon>Glomerellaceae</taxon>
        <taxon>Colletotrichum</taxon>
        <taxon>Colletotrichum spaethianum species complex</taxon>
    </lineage>
</organism>
<reference evidence="2 3" key="1">
    <citation type="submission" date="2015-06" db="EMBL/GenBank/DDBJ databases">
        <title>Survival trade-offs in plant roots during colonization by closely related pathogenic and mutualistic fungi.</title>
        <authorList>
            <person name="Hacquard S."/>
            <person name="Kracher B."/>
            <person name="Hiruma K."/>
            <person name="Weinman A."/>
            <person name="Muench P."/>
            <person name="Garrido Oter R."/>
            <person name="Ver Loren van Themaat E."/>
            <person name="Dallerey J.-F."/>
            <person name="Damm U."/>
            <person name="Henrissat B."/>
            <person name="Lespinet O."/>
            <person name="Thon M."/>
            <person name="Kemen E."/>
            <person name="McHardy A.C."/>
            <person name="Schulze-Lefert P."/>
            <person name="O'Connell R.J."/>
        </authorList>
    </citation>
    <scope>NUCLEOTIDE SEQUENCE [LARGE SCALE GENOMIC DNA]</scope>
    <source>
        <strain evidence="2 3">MAFF 238704</strain>
    </source>
</reference>
<dbReference type="AlphaFoldDB" id="A0A161VZC1"/>
<dbReference type="Proteomes" id="UP000076584">
    <property type="component" value="Unassembled WGS sequence"/>
</dbReference>
<evidence type="ECO:0000313" key="3">
    <source>
        <dbReference type="Proteomes" id="UP000076584"/>
    </source>
</evidence>
<dbReference type="PANTHER" id="PTHR46910:SF25">
    <property type="entry name" value="ABC-TRANSPORTER-REGULATING TRANSCRIPTION FACTOR"/>
    <property type="match status" value="1"/>
</dbReference>
<keyword evidence="3" id="KW-1185">Reference proteome</keyword>
<protein>
    <submittedName>
        <fullName evidence="2">Fungal specific transcription factor</fullName>
    </submittedName>
</protein>